<feature type="region of interest" description="Disordered" evidence="1">
    <location>
        <begin position="30"/>
        <end position="102"/>
    </location>
</feature>
<reference evidence="2" key="1">
    <citation type="submission" date="2014-09" db="EMBL/GenBank/DDBJ databases">
        <title>Genome sequence of the luminous mushroom Mycena chlorophos for searching fungal bioluminescence genes.</title>
        <authorList>
            <person name="Tanaka Y."/>
            <person name="Kasuga D."/>
            <person name="Oba Y."/>
            <person name="Hase S."/>
            <person name="Sato K."/>
            <person name="Oba Y."/>
            <person name="Sakakibara Y."/>
        </authorList>
    </citation>
    <scope>NUCLEOTIDE SEQUENCE</scope>
</reference>
<accession>A0ABQ0L1V8</accession>
<feature type="region of interest" description="Disordered" evidence="1">
    <location>
        <begin position="185"/>
        <end position="218"/>
    </location>
</feature>
<evidence type="ECO:0000313" key="3">
    <source>
        <dbReference type="Proteomes" id="UP000815677"/>
    </source>
</evidence>
<feature type="compositionally biased region" description="Basic and acidic residues" evidence="1">
    <location>
        <begin position="68"/>
        <end position="95"/>
    </location>
</feature>
<dbReference type="EMBL" id="DF839283">
    <property type="protein sequence ID" value="GAT43781.1"/>
    <property type="molecule type" value="Genomic_DNA"/>
</dbReference>
<protein>
    <submittedName>
        <fullName evidence="2">Uncharacterized protein</fullName>
    </submittedName>
</protein>
<proteinExistence type="predicted"/>
<evidence type="ECO:0000313" key="2">
    <source>
        <dbReference type="EMBL" id="GAT43781.1"/>
    </source>
</evidence>
<organism evidence="2 3">
    <name type="scientific">Mycena chlorophos</name>
    <name type="common">Agaric fungus</name>
    <name type="synonym">Agaricus chlorophos</name>
    <dbReference type="NCBI Taxonomy" id="658473"/>
    <lineage>
        <taxon>Eukaryota</taxon>
        <taxon>Fungi</taxon>
        <taxon>Dikarya</taxon>
        <taxon>Basidiomycota</taxon>
        <taxon>Agaricomycotina</taxon>
        <taxon>Agaricomycetes</taxon>
        <taxon>Agaricomycetidae</taxon>
        <taxon>Agaricales</taxon>
        <taxon>Marasmiineae</taxon>
        <taxon>Mycenaceae</taxon>
        <taxon>Mycena</taxon>
    </lineage>
</organism>
<name>A0ABQ0L1V8_MYCCL</name>
<evidence type="ECO:0000256" key="1">
    <source>
        <dbReference type="SAM" id="MobiDB-lite"/>
    </source>
</evidence>
<gene>
    <name evidence="2" type="ORF">MCHLO_01449</name>
</gene>
<sequence length="263" mass="29247">HYPGGKRRDPDDEEDFMVYEPTVEEYNYALMRREDKGGKPRASIFAGPSRARSSKPEPADDQDDDAGVVEHPKGKKERRLDASRRYKQEHAEEVKSSGASSAQWIRDQVQYAKSKKIVTHVGGKQRPIKEIRAEVLAVCGVDMLKQREAIQSAAEVQVKRRVKAETDERAAASVLAKPSQFKSAQFVNSSDDDDNVAMPAEPHAKPVSKAPVDKGKEQAAWNPVAATRIFVLPDDCPFPTPNDSSEHSWYDQGELFVADKDGS</sequence>
<feature type="non-terminal residue" evidence="2">
    <location>
        <position position="1"/>
    </location>
</feature>
<keyword evidence="3" id="KW-1185">Reference proteome</keyword>
<dbReference type="Proteomes" id="UP000815677">
    <property type="component" value="Unassembled WGS sequence"/>
</dbReference>